<dbReference type="InterPro" id="IPR018253">
    <property type="entry name" value="DnaJ_domain_CS"/>
</dbReference>
<organism evidence="10 11">
    <name type="scientific">Plectus sambesii</name>
    <dbReference type="NCBI Taxonomy" id="2011161"/>
    <lineage>
        <taxon>Eukaryota</taxon>
        <taxon>Metazoa</taxon>
        <taxon>Ecdysozoa</taxon>
        <taxon>Nematoda</taxon>
        <taxon>Chromadorea</taxon>
        <taxon>Plectida</taxon>
        <taxon>Plectina</taxon>
        <taxon>Plectoidea</taxon>
        <taxon>Plectidae</taxon>
        <taxon>Plectus</taxon>
    </lineage>
</organism>
<dbReference type="InterPro" id="IPR051938">
    <property type="entry name" value="Apopto_cytoskel_mod"/>
</dbReference>
<dbReference type="InterPro" id="IPR001305">
    <property type="entry name" value="HSP_DnaJ_Cys-rich_dom"/>
</dbReference>
<dbReference type="InterPro" id="IPR012724">
    <property type="entry name" value="DnaJ"/>
</dbReference>
<dbReference type="SUPFAM" id="SSF46565">
    <property type="entry name" value="Chaperone J-domain"/>
    <property type="match status" value="1"/>
</dbReference>
<dbReference type="PANTHER" id="PTHR44145:SF3">
    <property type="entry name" value="DNAJ HOMOLOG SUBFAMILY A MEMBER 3, MITOCHONDRIAL"/>
    <property type="match status" value="1"/>
</dbReference>
<evidence type="ECO:0000313" key="11">
    <source>
        <dbReference type="WBParaSite" id="PSAMB.scaffold238size62664.g3652.t2"/>
    </source>
</evidence>
<feature type="zinc finger region" description="CR-type" evidence="6">
    <location>
        <begin position="237"/>
        <end position="315"/>
    </location>
</feature>
<evidence type="ECO:0000259" key="9">
    <source>
        <dbReference type="PROSITE" id="PS51188"/>
    </source>
</evidence>
<keyword evidence="4 6" id="KW-0862">Zinc</keyword>
<feature type="domain" description="CR-type" evidence="9">
    <location>
        <begin position="237"/>
        <end position="315"/>
    </location>
</feature>
<dbReference type="GO" id="GO:0043066">
    <property type="term" value="P:negative regulation of apoptotic process"/>
    <property type="evidence" value="ECO:0007669"/>
    <property type="project" value="TreeGrafter"/>
</dbReference>
<evidence type="ECO:0000256" key="3">
    <source>
        <dbReference type="ARBA" id="ARBA00022771"/>
    </source>
</evidence>
<protein>
    <submittedName>
        <fullName evidence="11">Uncharacterized protein</fullName>
    </submittedName>
</protein>
<sequence length="517" mass="55966">MMIPSSQRYGSRTLRLVHSTIAQSSASYLTASTLLPQRAVRGCSSLLSVRKSTIGGLIVAHGVNRLAAAGLHTSTVNHKAKDYYQVLGVKKDASGKDIKKAYYQLAKKFHPDVNKEPEAAKKFQEVSEAYEILSDDGKRQQYDQFGVAHDFSGAGAPGAGQGGSYQGFHSTVDPEELFRRIFGSAFGGKGGKGGTRSGAFDFSDFDFGEQQHAGSNFGFAAAQEETMHLTFQEAARGVNKNIALNVVDTCAKCKGSKCEPNRTLVSCPHCNGTGMETFQQGMFLMRQTCRKCSGSGSFNKNPCIECEGKGNTVQRKTVTVPVPAGIEDGQTVRMTVGKREVYIHFKVSPSSQFRREGADVHTDVTISLAQAMLGGTVKVPGIYEDTNLQVPAGTSSHARLRLTGKGIKKLDARGHGDQYINFRIAIPKKLTETQRAIIQAWAEMETDTPGTVSGITQTTEGLKVTMQDKDGRVERIRKVLFDDESNSPADVKKISSNSTKESAEPVTKPKKIKSNSS</sequence>
<dbReference type="GO" id="GO:0031072">
    <property type="term" value="F:heat shock protein binding"/>
    <property type="evidence" value="ECO:0007669"/>
    <property type="project" value="InterPro"/>
</dbReference>
<dbReference type="InterPro" id="IPR002939">
    <property type="entry name" value="DnaJ_C"/>
</dbReference>
<feature type="region of interest" description="Disordered" evidence="7">
    <location>
        <begin position="479"/>
        <end position="517"/>
    </location>
</feature>
<feature type="compositionally biased region" description="Basic residues" evidence="7">
    <location>
        <begin position="508"/>
        <end position="517"/>
    </location>
</feature>
<dbReference type="GO" id="GO:0005739">
    <property type="term" value="C:mitochondrion"/>
    <property type="evidence" value="ECO:0007669"/>
    <property type="project" value="TreeGrafter"/>
</dbReference>
<keyword evidence="2" id="KW-0677">Repeat</keyword>
<dbReference type="InterPro" id="IPR036410">
    <property type="entry name" value="HSP_DnaJ_Cys-rich_dom_sf"/>
</dbReference>
<dbReference type="InterPro" id="IPR008971">
    <property type="entry name" value="HSP40/DnaJ_pept-bd"/>
</dbReference>
<evidence type="ECO:0000313" key="10">
    <source>
        <dbReference type="Proteomes" id="UP000887566"/>
    </source>
</evidence>
<dbReference type="Gene3D" id="2.60.260.20">
    <property type="entry name" value="Urease metallochaperone UreE, N-terminal domain"/>
    <property type="match status" value="2"/>
</dbReference>
<evidence type="ECO:0000256" key="2">
    <source>
        <dbReference type="ARBA" id="ARBA00022737"/>
    </source>
</evidence>
<dbReference type="Pfam" id="PF01556">
    <property type="entry name" value="DnaJ_C"/>
    <property type="match status" value="1"/>
</dbReference>
<dbReference type="CDD" id="cd10719">
    <property type="entry name" value="DnaJ_zf"/>
    <property type="match status" value="1"/>
</dbReference>
<dbReference type="GO" id="GO:0006457">
    <property type="term" value="P:protein folding"/>
    <property type="evidence" value="ECO:0007669"/>
    <property type="project" value="InterPro"/>
</dbReference>
<keyword evidence="10" id="KW-1185">Reference proteome</keyword>
<dbReference type="PRINTS" id="PR00625">
    <property type="entry name" value="JDOMAIN"/>
</dbReference>
<dbReference type="GO" id="GO:0008270">
    <property type="term" value="F:zinc ion binding"/>
    <property type="evidence" value="ECO:0007669"/>
    <property type="project" value="UniProtKB-KW"/>
</dbReference>
<name>A0A914VTQ4_9BILA</name>
<feature type="domain" description="J" evidence="8">
    <location>
        <begin position="82"/>
        <end position="146"/>
    </location>
</feature>
<dbReference type="SMART" id="SM00271">
    <property type="entry name" value="DnaJ"/>
    <property type="match status" value="1"/>
</dbReference>
<dbReference type="Pfam" id="PF00226">
    <property type="entry name" value="DnaJ"/>
    <property type="match status" value="1"/>
</dbReference>
<dbReference type="PANTHER" id="PTHR44145">
    <property type="entry name" value="DNAJ HOMOLOG SUBFAMILY A MEMBER 3, MITOCHONDRIAL"/>
    <property type="match status" value="1"/>
</dbReference>
<dbReference type="Proteomes" id="UP000887566">
    <property type="component" value="Unplaced"/>
</dbReference>
<evidence type="ECO:0000256" key="7">
    <source>
        <dbReference type="SAM" id="MobiDB-lite"/>
    </source>
</evidence>
<evidence type="ECO:0000256" key="5">
    <source>
        <dbReference type="ARBA" id="ARBA00023186"/>
    </source>
</evidence>
<dbReference type="WBParaSite" id="PSAMB.scaffold238size62664.g3652.t2">
    <property type="protein sequence ID" value="PSAMB.scaffold238size62664.g3652.t2"/>
    <property type="gene ID" value="PSAMB.scaffold238size62664.g3652"/>
</dbReference>
<dbReference type="InterPro" id="IPR036869">
    <property type="entry name" value="J_dom_sf"/>
</dbReference>
<dbReference type="SUPFAM" id="SSF49493">
    <property type="entry name" value="HSP40/DnaJ peptide-binding domain"/>
    <property type="match status" value="2"/>
</dbReference>
<dbReference type="InterPro" id="IPR001623">
    <property type="entry name" value="DnaJ_domain"/>
</dbReference>
<reference evidence="11" key="1">
    <citation type="submission" date="2022-11" db="UniProtKB">
        <authorList>
            <consortium name="WormBaseParasite"/>
        </authorList>
    </citation>
    <scope>IDENTIFICATION</scope>
</reference>
<dbReference type="PROSITE" id="PS00636">
    <property type="entry name" value="DNAJ_1"/>
    <property type="match status" value="1"/>
</dbReference>
<dbReference type="FunFam" id="2.60.260.20:FF:000005">
    <property type="entry name" value="Chaperone protein dnaJ 1, mitochondrial"/>
    <property type="match status" value="1"/>
</dbReference>
<dbReference type="CDD" id="cd10747">
    <property type="entry name" value="DnaJ_C"/>
    <property type="match status" value="1"/>
</dbReference>
<dbReference type="Gene3D" id="2.10.230.10">
    <property type="entry name" value="Heat shock protein DnaJ, cysteine-rich domain"/>
    <property type="match status" value="1"/>
</dbReference>
<accession>A0A914VTQ4</accession>
<keyword evidence="1 6" id="KW-0479">Metal-binding</keyword>
<keyword evidence="3 6" id="KW-0863">Zinc-finger</keyword>
<evidence type="ECO:0000259" key="8">
    <source>
        <dbReference type="PROSITE" id="PS50076"/>
    </source>
</evidence>
<dbReference type="PROSITE" id="PS50076">
    <property type="entry name" value="DNAJ_2"/>
    <property type="match status" value="1"/>
</dbReference>
<evidence type="ECO:0000256" key="6">
    <source>
        <dbReference type="PROSITE-ProRule" id="PRU00546"/>
    </source>
</evidence>
<dbReference type="Gene3D" id="1.10.287.110">
    <property type="entry name" value="DnaJ domain"/>
    <property type="match status" value="1"/>
</dbReference>
<dbReference type="CDD" id="cd06257">
    <property type="entry name" value="DnaJ"/>
    <property type="match status" value="1"/>
</dbReference>
<dbReference type="GO" id="GO:0009408">
    <property type="term" value="P:response to heat"/>
    <property type="evidence" value="ECO:0007669"/>
    <property type="project" value="InterPro"/>
</dbReference>
<dbReference type="HAMAP" id="MF_01152">
    <property type="entry name" value="DnaJ"/>
    <property type="match status" value="1"/>
</dbReference>
<dbReference type="Pfam" id="PF00684">
    <property type="entry name" value="DnaJ_CXXCXGXG"/>
    <property type="match status" value="1"/>
</dbReference>
<dbReference type="GO" id="GO:0007005">
    <property type="term" value="P:mitochondrion organization"/>
    <property type="evidence" value="ECO:0007669"/>
    <property type="project" value="TreeGrafter"/>
</dbReference>
<dbReference type="SUPFAM" id="SSF57938">
    <property type="entry name" value="DnaJ/Hsp40 cysteine-rich domain"/>
    <property type="match status" value="1"/>
</dbReference>
<dbReference type="PROSITE" id="PS51188">
    <property type="entry name" value="ZF_CR"/>
    <property type="match status" value="1"/>
</dbReference>
<dbReference type="AlphaFoldDB" id="A0A914VTQ4"/>
<evidence type="ECO:0000256" key="1">
    <source>
        <dbReference type="ARBA" id="ARBA00022723"/>
    </source>
</evidence>
<dbReference type="GO" id="GO:0005524">
    <property type="term" value="F:ATP binding"/>
    <property type="evidence" value="ECO:0007669"/>
    <property type="project" value="InterPro"/>
</dbReference>
<dbReference type="GO" id="GO:0051082">
    <property type="term" value="F:unfolded protein binding"/>
    <property type="evidence" value="ECO:0007669"/>
    <property type="project" value="InterPro"/>
</dbReference>
<proteinExistence type="inferred from homology"/>
<keyword evidence="5" id="KW-0143">Chaperone</keyword>
<evidence type="ECO:0000256" key="4">
    <source>
        <dbReference type="ARBA" id="ARBA00022833"/>
    </source>
</evidence>